<feature type="region of interest" description="Disordered" evidence="1">
    <location>
        <begin position="68"/>
        <end position="102"/>
    </location>
</feature>
<accession>A0A2U2RHF5</accession>
<evidence type="ECO:0000259" key="2">
    <source>
        <dbReference type="SMART" id="SM00507"/>
    </source>
</evidence>
<dbReference type="GO" id="GO:0004519">
    <property type="term" value="F:endonuclease activity"/>
    <property type="evidence" value="ECO:0007669"/>
    <property type="project" value="UniProtKB-KW"/>
</dbReference>
<dbReference type="GO" id="GO:0008270">
    <property type="term" value="F:zinc ion binding"/>
    <property type="evidence" value="ECO:0007669"/>
    <property type="project" value="InterPro"/>
</dbReference>
<comment type="caution">
    <text evidence="3">The sequence shown here is derived from an EMBL/GenBank/DDBJ whole genome shotgun (WGS) entry which is preliminary data.</text>
</comment>
<dbReference type="InterPro" id="IPR002711">
    <property type="entry name" value="HNH"/>
</dbReference>
<evidence type="ECO:0000256" key="1">
    <source>
        <dbReference type="SAM" id="MobiDB-lite"/>
    </source>
</evidence>
<dbReference type="Gene3D" id="1.10.30.50">
    <property type="match status" value="1"/>
</dbReference>
<dbReference type="GO" id="GO:0003676">
    <property type="term" value="F:nucleic acid binding"/>
    <property type="evidence" value="ECO:0007669"/>
    <property type="project" value="InterPro"/>
</dbReference>
<name>A0A2U2RHF5_9MICO</name>
<dbReference type="Proteomes" id="UP000245590">
    <property type="component" value="Unassembled WGS sequence"/>
</dbReference>
<reference evidence="3 4" key="1">
    <citation type="submission" date="2018-05" db="EMBL/GenBank/DDBJ databases">
        <title>Brachybacterium sp. M1HQ-2T, whole genome shotgun sequence.</title>
        <authorList>
            <person name="Tuo L."/>
        </authorList>
    </citation>
    <scope>NUCLEOTIDE SEQUENCE [LARGE SCALE GENOMIC DNA]</scope>
    <source>
        <strain evidence="3 4">M1HQ-2</strain>
    </source>
</reference>
<keyword evidence="3" id="KW-0378">Hydrolase</keyword>
<feature type="compositionally biased region" description="Basic residues" evidence="1">
    <location>
        <begin position="78"/>
        <end position="90"/>
    </location>
</feature>
<dbReference type="RefSeq" id="WP_109276667.1">
    <property type="nucleotide sequence ID" value="NZ_QFKX01000006.1"/>
</dbReference>
<organism evidence="3 4">
    <name type="scientific">Brachybacterium endophyticum</name>
    <dbReference type="NCBI Taxonomy" id="2182385"/>
    <lineage>
        <taxon>Bacteria</taxon>
        <taxon>Bacillati</taxon>
        <taxon>Actinomycetota</taxon>
        <taxon>Actinomycetes</taxon>
        <taxon>Micrococcales</taxon>
        <taxon>Dermabacteraceae</taxon>
        <taxon>Brachybacterium</taxon>
    </lineage>
</organism>
<sequence>MKRSGWNNQHARMRQLPKDWRRIRQSVIARDSGRCVQCGERGTDVDHIARGNDHSIENLRLLCRSCHMRRTGRDGGTAKRRPKRTHRPPRQHPGFRSDRDAA</sequence>
<dbReference type="AlphaFoldDB" id="A0A2U2RHF5"/>
<dbReference type="InterPro" id="IPR003615">
    <property type="entry name" value="HNH_nuc"/>
</dbReference>
<dbReference type="CDD" id="cd00085">
    <property type="entry name" value="HNHc"/>
    <property type="match status" value="1"/>
</dbReference>
<keyword evidence="4" id="KW-1185">Reference proteome</keyword>
<dbReference type="Pfam" id="PF01844">
    <property type="entry name" value="HNH"/>
    <property type="match status" value="1"/>
</dbReference>
<proteinExistence type="predicted"/>
<keyword evidence="3" id="KW-0255">Endonuclease</keyword>
<gene>
    <name evidence="3" type="ORF">DEO23_14080</name>
</gene>
<protein>
    <submittedName>
        <fullName evidence="3">HNH endonuclease</fullName>
    </submittedName>
</protein>
<evidence type="ECO:0000313" key="3">
    <source>
        <dbReference type="EMBL" id="PWH05205.1"/>
    </source>
</evidence>
<dbReference type="OrthoDB" id="3234360at2"/>
<keyword evidence="3" id="KW-0540">Nuclease</keyword>
<dbReference type="EMBL" id="QFKX01000006">
    <property type="protein sequence ID" value="PWH05205.1"/>
    <property type="molecule type" value="Genomic_DNA"/>
</dbReference>
<dbReference type="SMART" id="SM00507">
    <property type="entry name" value="HNHc"/>
    <property type="match status" value="1"/>
</dbReference>
<feature type="domain" description="HNH nuclease" evidence="2">
    <location>
        <begin position="22"/>
        <end position="68"/>
    </location>
</feature>
<evidence type="ECO:0000313" key="4">
    <source>
        <dbReference type="Proteomes" id="UP000245590"/>
    </source>
</evidence>